<dbReference type="PANTHER" id="PTHR47235">
    <property type="entry name" value="BLR6548 PROTEIN"/>
    <property type="match status" value="1"/>
</dbReference>
<dbReference type="InterPro" id="IPR000709">
    <property type="entry name" value="Leu_Ile_Val-bd"/>
</dbReference>
<comment type="similarity">
    <text evidence="1">Belongs to the leucine-binding protein family.</text>
</comment>
<dbReference type="RefSeq" id="WP_344418659.1">
    <property type="nucleotide sequence ID" value="NZ_BAAAQK010000012.1"/>
</dbReference>
<organism evidence="7 8">
    <name type="scientific">Pseudonocardia ailaonensis</name>
    <dbReference type="NCBI Taxonomy" id="367279"/>
    <lineage>
        <taxon>Bacteria</taxon>
        <taxon>Bacillati</taxon>
        <taxon>Actinomycetota</taxon>
        <taxon>Actinomycetes</taxon>
        <taxon>Pseudonocardiales</taxon>
        <taxon>Pseudonocardiaceae</taxon>
        <taxon>Pseudonocardia</taxon>
    </lineage>
</organism>
<evidence type="ECO:0000259" key="6">
    <source>
        <dbReference type="Pfam" id="PF13458"/>
    </source>
</evidence>
<dbReference type="InterPro" id="IPR028081">
    <property type="entry name" value="Leu-bd"/>
</dbReference>
<proteinExistence type="inferred from homology"/>
<dbReference type="Pfam" id="PF13458">
    <property type="entry name" value="Peripla_BP_6"/>
    <property type="match status" value="1"/>
</dbReference>
<dbReference type="Proteomes" id="UP001500449">
    <property type="component" value="Unassembled WGS sequence"/>
</dbReference>
<evidence type="ECO:0000313" key="8">
    <source>
        <dbReference type="Proteomes" id="UP001500449"/>
    </source>
</evidence>
<protein>
    <submittedName>
        <fullName evidence="7">ABC transporter substrate-binding protein</fullName>
    </submittedName>
</protein>
<feature type="domain" description="Leucine-binding protein" evidence="6">
    <location>
        <begin position="39"/>
        <end position="380"/>
    </location>
</feature>
<dbReference type="PANTHER" id="PTHR47235:SF1">
    <property type="entry name" value="BLR6548 PROTEIN"/>
    <property type="match status" value="1"/>
</dbReference>
<keyword evidence="3 5" id="KW-0732">Signal</keyword>
<dbReference type="PRINTS" id="PR00337">
    <property type="entry name" value="LEUILEVALBP"/>
</dbReference>
<evidence type="ECO:0000313" key="7">
    <source>
        <dbReference type="EMBL" id="GAA1854860.1"/>
    </source>
</evidence>
<accession>A0ABN2N783</accession>
<feature type="chain" id="PRO_5047161752" evidence="5">
    <location>
        <begin position="27"/>
        <end position="394"/>
    </location>
</feature>
<evidence type="ECO:0000256" key="4">
    <source>
        <dbReference type="ARBA" id="ARBA00022970"/>
    </source>
</evidence>
<keyword evidence="4" id="KW-0029">Amino-acid transport</keyword>
<keyword evidence="2" id="KW-0813">Transport</keyword>
<evidence type="ECO:0000256" key="1">
    <source>
        <dbReference type="ARBA" id="ARBA00010062"/>
    </source>
</evidence>
<dbReference type="SUPFAM" id="SSF53822">
    <property type="entry name" value="Periplasmic binding protein-like I"/>
    <property type="match status" value="1"/>
</dbReference>
<name>A0ABN2N783_9PSEU</name>
<dbReference type="Gene3D" id="3.40.50.2300">
    <property type="match status" value="2"/>
</dbReference>
<sequence>MSAARPRVLRRWLTTAAASSVLLVAAACGGGGASTATQTVKIGSVVPLTGAAAAVAGQYLAGTEAAINAANDAGGVNGRTIELVKVDDGFDISRTITGIRQLATKDQVAAIIGPYGTNAAAAVRPVAEQLKVPLVGPLAYVKSFYDPVSADTYALWPSHDTMFRAVTDYALTRGGVSKLAVVATVGDVGDGAVAGATAALGAKGLQPTVVVRVPNGAPDYSGAMNQAKGSGADGLVVLGDNPSMAKMLSDARRVGLQVPFFGGVSAADSGFAKLAGTTADGIIGVSTVDLSGKAAGWSDYIAAVAKYTKADPGSSYVASGYAAAQTVIGAIAQVKGTVDAASLTAALQQTKVDTIAGPVAFSKDSHLGRSDVYLTKIVNGQVTLTGDTVNTSTT</sequence>
<evidence type="ECO:0000256" key="2">
    <source>
        <dbReference type="ARBA" id="ARBA00022448"/>
    </source>
</evidence>
<evidence type="ECO:0000256" key="3">
    <source>
        <dbReference type="ARBA" id="ARBA00022729"/>
    </source>
</evidence>
<evidence type="ECO:0000256" key="5">
    <source>
        <dbReference type="SAM" id="SignalP"/>
    </source>
</evidence>
<dbReference type="EMBL" id="BAAAQK010000012">
    <property type="protein sequence ID" value="GAA1854860.1"/>
    <property type="molecule type" value="Genomic_DNA"/>
</dbReference>
<reference evidence="7 8" key="1">
    <citation type="journal article" date="2019" name="Int. J. Syst. Evol. Microbiol.">
        <title>The Global Catalogue of Microorganisms (GCM) 10K type strain sequencing project: providing services to taxonomists for standard genome sequencing and annotation.</title>
        <authorList>
            <consortium name="The Broad Institute Genomics Platform"/>
            <consortium name="The Broad Institute Genome Sequencing Center for Infectious Disease"/>
            <person name="Wu L."/>
            <person name="Ma J."/>
        </authorList>
    </citation>
    <scope>NUCLEOTIDE SEQUENCE [LARGE SCALE GENOMIC DNA]</scope>
    <source>
        <strain evidence="7 8">JCM 16009</strain>
    </source>
</reference>
<feature type="signal peptide" evidence="5">
    <location>
        <begin position="1"/>
        <end position="26"/>
    </location>
</feature>
<keyword evidence="8" id="KW-1185">Reference proteome</keyword>
<gene>
    <name evidence="7" type="ORF">GCM10009836_38640</name>
</gene>
<dbReference type="InterPro" id="IPR028082">
    <property type="entry name" value="Peripla_BP_I"/>
</dbReference>
<comment type="caution">
    <text evidence="7">The sequence shown here is derived from an EMBL/GenBank/DDBJ whole genome shotgun (WGS) entry which is preliminary data.</text>
</comment>
<dbReference type="PROSITE" id="PS51257">
    <property type="entry name" value="PROKAR_LIPOPROTEIN"/>
    <property type="match status" value="1"/>
</dbReference>